<dbReference type="InterPro" id="IPR035959">
    <property type="entry name" value="RutC-like_sf"/>
</dbReference>
<evidence type="ECO:0000256" key="5">
    <source>
        <dbReference type="ARBA" id="ARBA00023015"/>
    </source>
</evidence>
<name>A0A8H6D7Y4_9HYPO</name>
<evidence type="ECO:0000256" key="4">
    <source>
        <dbReference type="ARBA" id="ARBA00022723"/>
    </source>
</evidence>
<dbReference type="Gene3D" id="3.40.50.1860">
    <property type="match status" value="2"/>
</dbReference>
<protein>
    <recommendedName>
        <fullName evidence="10">Transcription factor domain-containing protein</fullName>
    </recommendedName>
</protein>
<dbReference type="InterPro" id="IPR019897">
    <property type="entry name" value="RidA_CS"/>
</dbReference>
<dbReference type="EMBL" id="JAAOAN010000445">
    <property type="protein sequence ID" value="KAF5706695.1"/>
    <property type="molecule type" value="Genomic_DNA"/>
</dbReference>
<comment type="similarity">
    <text evidence="2">Belongs to the aspartate/glutamate racemases family.</text>
</comment>
<keyword evidence="6" id="KW-0804">Transcription</keyword>
<dbReference type="InterPro" id="IPR001920">
    <property type="entry name" value="Asp/Glu_race"/>
</dbReference>
<dbReference type="Proteomes" id="UP000544331">
    <property type="component" value="Unassembled WGS sequence"/>
</dbReference>
<dbReference type="GO" id="GO:0005634">
    <property type="term" value="C:nucleus"/>
    <property type="evidence" value="ECO:0007669"/>
    <property type="project" value="UniProtKB-SubCell"/>
</dbReference>
<dbReference type="PROSITE" id="PS01094">
    <property type="entry name" value="UPF0076"/>
    <property type="match status" value="1"/>
</dbReference>
<reference evidence="8 9" key="1">
    <citation type="submission" date="2020-05" db="EMBL/GenBank/DDBJ databases">
        <title>Identification and distribution of gene clusters putatively required for synthesis of sphingolipid metabolism inhibitors in phylogenetically diverse species of the filamentous fungus Fusarium.</title>
        <authorList>
            <person name="Kim H.-S."/>
            <person name="Busman M."/>
            <person name="Brown D.W."/>
            <person name="Divon H."/>
            <person name="Uhlig S."/>
            <person name="Proctor R.H."/>
        </authorList>
    </citation>
    <scope>NUCLEOTIDE SEQUENCE [LARGE SCALE GENOMIC DNA]</scope>
    <source>
        <strain evidence="8 9">NRRL 66235</strain>
    </source>
</reference>
<organism evidence="8 9">
    <name type="scientific">Fusarium mundagurra</name>
    <dbReference type="NCBI Taxonomy" id="1567541"/>
    <lineage>
        <taxon>Eukaryota</taxon>
        <taxon>Fungi</taxon>
        <taxon>Dikarya</taxon>
        <taxon>Ascomycota</taxon>
        <taxon>Pezizomycotina</taxon>
        <taxon>Sordariomycetes</taxon>
        <taxon>Hypocreomycetidae</taxon>
        <taxon>Hypocreales</taxon>
        <taxon>Nectriaceae</taxon>
        <taxon>Fusarium</taxon>
        <taxon>Fusarium fujikuroi species complex</taxon>
    </lineage>
</organism>
<dbReference type="OrthoDB" id="309640at2759"/>
<dbReference type="InterPro" id="IPR015942">
    <property type="entry name" value="Asp/Glu/hydantoin_racemase"/>
</dbReference>
<dbReference type="InterPro" id="IPR004380">
    <property type="entry name" value="Asp_race"/>
</dbReference>
<dbReference type="InterPro" id="IPR050815">
    <property type="entry name" value="TF_fung"/>
</dbReference>
<dbReference type="SUPFAM" id="SSF53681">
    <property type="entry name" value="Aspartate/glutamate racemase"/>
    <property type="match status" value="2"/>
</dbReference>
<proteinExistence type="inferred from homology"/>
<evidence type="ECO:0000256" key="1">
    <source>
        <dbReference type="ARBA" id="ARBA00004123"/>
    </source>
</evidence>
<dbReference type="AlphaFoldDB" id="A0A8H6D7Y4"/>
<evidence type="ECO:0000256" key="2">
    <source>
        <dbReference type="ARBA" id="ARBA00007847"/>
    </source>
</evidence>
<dbReference type="PANTHER" id="PTHR47338:SF5">
    <property type="entry name" value="ZN(II)2CYS6 TRANSCRIPTION FACTOR (EUROFUNG)"/>
    <property type="match status" value="1"/>
</dbReference>
<keyword evidence="5" id="KW-0805">Transcription regulation</keyword>
<comment type="similarity">
    <text evidence="3">Belongs to the RutC family.</text>
</comment>
<dbReference type="GO" id="GO:0000981">
    <property type="term" value="F:DNA-binding transcription factor activity, RNA polymerase II-specific"/>
    <property type="evidence" value="ECO:0007669"/>
    <property type="project" value="InterPro"/>
</dbReference>
<dbReference type="NCBIfam" id="TIGR00035">
    <property type="entry name" value="asp_race"/>
    <property type="match status" value="1"/>
</dbReference>
<dbReference type="InterPro" id="IPR006175">
    <property type="entry name" value="YjgF/YER057c/UK114"/>
</dbReference>
<dbReference type="PANTHER" id="PTHR47338">
    <property type="entry name" value="ZN(II)2CYS6 TRANSCRIPTION FACTOR (EUROFUNG)-RELATED"/>
    <property type="match status" value="1"/>
</dbReference>
<evidence type="ECO:0008006" key="10">
    <source>
        <dbReference type="Google" id="ProtNLM"/>
    </source>
</evidence>
<dbReference type="Pfam" id="PF01177">
    <property type="entry name" value="Asp_Glu_race"/>
    <property type="match status" value="1"/>
</dbReference>
<dbReference type="CDD" id="cd00448">
    <property type="entry name" value="YjgF_YER057c_UK114_family"/>
    <property type="match status" value="1"/>
</dbReference>
<dbReference type="SUPFAM" id="SSF55298">
    <property type="entry name" value="YjgF-like"/>
    <property type="match status" value="1"/>
</dbReference>
<dbReference type="GO" id="GO:0046872">
    <property type="term" value="F:metal ion binding"/>
    <property type="evidence" value="ECO:0007669"/>
    <property type="project" value="UniProtKB-KW"/>
</dbReference>
<gene>
    <name evidence="8" type="ORF">FMUND_11431</name>
</gene>
<sequence>MNRPGFSSPILSEALIHNGLVYTSGKIGVDANTGVLVSDDVAEQTKAVLGLLESVLRKAGSGLDKILKVSCSKILMKNTDAAMDIATIPNPKPARVCVTVSELGKGAKVEIDCIAIVEKALALIGEAMLQVKMRTLLLLGGMTPDVTALYYNIINKVVRIKLGDRASAPLYLYSANLEEMIQHAMKGDWDEFAKVYKKPIRSLSDRVDGIAICAILAHKVAKKLFDDSSEARVPLFHIADCLALHITNNHPSVKKLGLLGPKISMLDSDDPDFFVAMLQKAGFEILIPETSEDIEEVNRGMFQEVAKGVASVTDSTRKMFVQQAKKLVDRGAQGIILGSTDLGFVLKQEDVGGHRIQDLTVPSHVQLVRDAADKSRFSVTCTYPELADRRRLAARRESVRAEQTRPFSGAAPVTPESTELNVAAVGSPSVTPRIHSLGHVDVEPPRTEIAVSRSAGTNPDDLPPRAIGLAFLDIYFERLYNATLLFNRTQLFESYLDGSLPPYLLRSIFALSSLFLRKPRIQPPRLGTHAVSPELAAFATYAGYGDAWAEAARREAWLLTDRPTVQVVQALSCLNLYWFATRDLDRARINTVMAYASASPFRSVNFPDNGTRSKDERQLVERKHGCFWACWSTMCISSFPEAYAKNAWEEACNVPLPIASDGFVGGGNVASHYHMTAEWKPEVLNDELNPPSSIMAEHMRLMGVCQESPDVTQILHLSSLAKDIYDSSQFPPYATGNESTGNIARLLGLHSLYHLCQIVLLCPLVSLFSGRQGITGETTQNYAETIIKHAIHHGHLIRDYITRRQDVSKLSSHVGFASFVSTSIILTLLRSRARRHHDDGNTRHHVSHSLVTLIQDSIDILSILQTFWEHLEPMTSSLRRAADLVLGPFDRDPHSITGAESRTIEVPMTGVNSPAREEDVIATTYIESPEYPNAQHSASSYANPHFGVTDRAVEHVTQSVNETADWHHNNLFEWCQTEGLLDIGDDFLDTGGSVDWNMDLDLLTGFSSQMA</sequence>
<comment type="caution">
    <text evidence="8">The sequence shown here is derived from an EMBL/GenBank/DDBJ whole genome shotgun (WGS) entry which is preliminary data.</text>
</comment>
<evidence type="ECO:0000256" key="7">
    <source>
        <dbReference type="ARBA" id="ARBA00023242"/>
    </source>
</evidence>
<evidence type="ECO:0000256" key="6">
    <source>
        <dbReference type="ARBA" id="ARBA00023163"/>
    </source>
</evidence>
<dbReference type="Pfam" id="PF01042">
    <property type="entry name" value="Ribonuc_L-PSP"/>
    <property type="match status" value="1"/>
</dbReference>
<dbReference type="GO" id="GO:0047661">
    <property type="term" value="F:amino-acid racemase activity"/>
    <property type="evidence" value="ECO:0007669"/>
    <property type="project" value="InterPro"/>
</dbReference>
<evidence type="ECO:0000256" key="3">
    <source>
        <dbReference type="ARBA" id="ARBA00010552"/>
    </source>
</evidence>
<keyword evidence="9" id="KW-1185">Reference proteome</keyword>
<comment type="subcellular location">
    <subcellularLocation>
        <location evidence="1">Nucleus</location>
    </subcellularLocation>
</comment>
<evidence type="ECO:0000313" key="8">
    <source>
        <dbReference type="EMBL" id="KAF5706695.1"/>
    </source>
</evidence>
<accession>A0A8H6D7Y4</accession>
<keyword evidence="7" id="KW-0539">Nucleus</keyword>
<evidence type="ECO:0000313" key="9">
    <source>
        <dbReference type="Proteomes" id="UP000544331"/>
    </source>
</evidence>
<keyword evidence="4" id="KW-0479">Metal-binding</keyword>
<dbReference type="CDD" id="cd12148">
    <property type="entry name" value="fungal_TF_MHR"/>
    <property type="match status" value="1"/>
</dbReference>
<dbReference type="Gene3D" id="3.30.1330.40">
    <property type="entry name" value="RutC-like"/>
    <property type="match status" value="1"/>
</dbReference>